<dbReference type="CTD" id="4509"/>
<keyword evidence="2" id="KW-0496">Mitochondrion</keyword>
<dbReference type="AlphaFoldDB" id="U3LW80"/>
<proteinExistence type="predicted"/>
<evidence type="ECO:0000256" key="1">
    <source>
        <dbReference type="SAM" id="SignalP"/>
    </source>
</evidence>
<evidence type="ECO:0000313" key="2">
    <source>
        <dbReference type="EMBL" id="AGM48341.1"/>
    </source>
</evidence>
<geneLocation type="mitochondrion" evidence="2"/>
<dbReference type="EMBL" id="KC768038">
    <property type="protein sequence ID" value="AGM48341.1"/>
    <property type="molecule type" value="Genomic_DNA"/>
</dbReference>
<organism evidence="2">
    <name type="scientific">Ostrea lurida</name>
    <dbReference type="NCBI Taxonomy" id="627230"/>
    <lineage>
        <taxon>Eukaryota</taxon>
        <taxon>Metazoa</taxon>
        <taxon>Spiralia</taxon>
        <taxon>Lophotrochozoa</taxon>
        <taxon>Mollusca</taxon>
        <taxon>Bivalvia</taxon>
        <taxon>Autobranchia</taxon>
        <taxon>Pteriomorphia</taxon>
        <taxon>Ostreida</taxon>
        <taxon>Ostreoidea</taxon>
        <taxon>Ostreidae</taxon>
        <taxon>Ostrea</taxon>
    </lineage>
</organism>
<accession>U3LW80</accession>
<gene>
    <name evidence="2" type="primary">atp8</name>
</gene>
<sequence length="33" mass="3735">MATFLLISMLWAWGVYKDPSNIMSDIESDLSSL</sequence>
<keyword evidence="1" id="KW-0732">Signal</keyword>
<dbReference type="GeneID" id="17427571"/>
<name>U3LW80_9BIVA</name>
<dbReference type="RefSeq" id="YP_008757798.1">
    <property type="nucleotide sequence ID" value="NC_022688.1"/>
</dbReference>
<protein>
    <submittedName>
        <fullName evidence="2">ATP synthase subunit 8</fullName>
    </submittedName>
</protein>
<feature type="signal peptide" evidence="1">
    <location>
        <begin position="1"/>
        <end position="17"/>
    </location>
</feature>
<feature type="chain" id="PRO_5004646755" evidence="1">
    <location>
        <begin position="18"/>
        <end position="33"/>
    </location>
</feature>
<reference evidence="2" key="1">
    <citation type="journal article" date="2013" name="Mitochondrial DNA">
        <title>Complete mitochondrial genome of the Olympia oyster Ostrea lurida (Bivalvia, Ostreidae).</title>
        <authorList>
            <person name="Xiao S."/>
            <person name="Wu X."/>
            <person name="Li L."/>
            <person name="Yu Z."/>
        </authorList>
    </citation>
    <scope>NUCLEOTIDE SEQUENCE</scope>
</reference>